<dbReference type="Proteomes" id="UP000694580">
    <property type="component" value="Unplaced"/>
</dbReference>
<dbReference type="Gene3D" id="2.30.30.390">
    <property type="entry name" value="Hemimethylated DNA-binding domain"/>
    <property type="match status" value="1"/>
</dbReference>
<feature type="chain" id="PRO_5044250354" description="Hemimethylated DNA-binding domain-containing protein" evidence="1">
    <location>
        <begin position="23"/>
        <end position="223"/>
    </location>
</feature>
<name>A0AAY4C488_9TELE</name>
<dbReference type="Ensembl" id="ENSDCDT00010034492.1">
    <property type="protein sequence ID" value="ENSDCDP00010027980.1"/>
    <property type="gene ID" value="ENSDCDG00010017593.1"/>
</dbReference>
<keyword evidence="4" id="KW-1185">Reference proteome</keyword>
<dbReference type="InterPro" id="IPR011722">
    <property type="entry name" value="Hemimethylated_DNA-bd_dom"/>
</dbReference>
<accession>A0AAY4C488</accession>
<reference evidence="3" key="2">
    <citation type="submission" date="2025-09" db="UniProtKB">
        <authorList>
            <consortium name="Ensembl"/>
        </authorList>
    </citation>
    <scope>IDENTIFICATION</scope>
</reference>
<dbReference type="InterPro" id="IPR036623">
    <property type="entry name" value="Hemimethylated_DNA-bd_sf"/>
</dbReference>
<dbReference type="GeneTree" id="ENSGT00530000065281"/>
<feature type="signal peptide" evidence="1">
    <location>
        <begin position="1"/>
        <end position="22"/>
    </location>
</feature>
<gene>
    <name evidence="3" type="primary">si:dkey-261l7.2</name>
</gene>
<organism evidence="3 4">
    <name type="scientific">Denticeps clupeoides</name>
    <name type="common">denticle herring</name>
    <dbReference type="NCBI Taxonomy" id="299321"/>
    <lineage>
        <taxon>Eukaryota</taxon>
        <taxon>Metazoa</taxon>
        <taxon>Chordata</taxon>
        <taxon>Craniata</taxon>
        <taxon>Vertebrata</taxon>
        <taxon>Euteleostomi</taxon>
        <taxon>Actinopterygii</taxon>
        <taxon>Neopterygii</taxon>
        <taxon>Teleostei</taxon>
        <taxon>Clupei</taxon>
        <taxon>Clupeiformes</taxon>
        <taxon>Denticipitoidei</taxon>
        <taxon>Denticipitidae</taxon>
        <taxon>Denticeps</taxon>
    </lineage>
</organism>
<dbReference type="SUPFAM" id="SSF141255">
    <property type="entry name" value="YccV-like"/>
    <property type="match status" value="1"/>
</dbReference>
<keyword evidence="1" id="KW-0732">Signal</keyword>
<reference evidence="3" key="1">
    <citation type="submission" date="2025-08" db="UniProtKB">
        <authorList>
            <consortium name="Ensembl"/>
        </authorList>
    </citation>
    <scope>IDENTIFICATION</scope>
</reference>
<dbReference type="PANTHER" id="PTHR48439">
    <property type="entry name" value="HEMIMETHYLATED DNA-BINDING DOMAIN-CONTAINING PROTEIN"/>
    <property type="match status" value="1"/>
</dbReference>
<evidence type="ECO:0000256" key="1">
    <source>
        <dbReference type="SAM" id="SignalP"/>
    </source>
</evidence>
<dbReference type="InterPro" id="IPR053189">
    <property type="entry name" value="Clp_protease_adapter_ClpF"/>
</dbReference>
<dbReference type="PANTHER" id="PTHR48439:SF1">
    <property type="entry name" value="HEMIMETHYLATED DNA-BINDING DOMAIN-CONTAINING PROTEIN"/>
    <property type="match status" value="1"/>
</dbReference>
<dbReference type="SMART" id="SM00992">
    <property type="entry name" value="YccV-like"/>
    <property type="match status" value="1"/>
</dbReference>
<feature type="domain" description="Hemimethylated DNA-binding" evidence="2">
    <location>
        <begin position="111"/>
        <end position="213"/>
    </location>
</feature>
<dbReference type="Pfam" id="PF08755">
    <property type="entry name" value="YccV-like"/>
    <property type="match status" value="1"/>
</dbReference>
<evidence type="ECO:0000313" key="4">
    <source>
        <dbReference type="Proteomes" id="UP000694580"/>
    </source>
</evidence>
<dbReference type="AlphaFoldDB" id="A0AAY4C488"/>
<dbReference type="GO" id="GO:0003677">
    <property type="term" value="F:DNA binding"/>
    <property type="evidence" value="ECO:0007669"/>
    <property type="project" value="InterPro"/>
</dbReference>
<evidence type="ECO:0000259" key="2">
    <source>
        <dbReference type="SMART" id="SM00992"/>
    </source>
</evidence>
<protein>
    <recommendedName>
        <fullName evidence="2">Hemimethylated DNA-binding domain-containing protein</fullName>
    </recommendedName>
</protein>
<proteinExistence type="predicted"/>
<sequence>MARPLLQLTLLLAALPAQYLLSRWSGDGDSATDRLLSMWADLRRSYLNVSAWAEWMSSCLPDITRLRAPQVEEEAEEDIPGESPALEVLLHDNDLGYFGASTEVHSPRPAYVLHRVGQVVMETENHMIGVIISWDAKLRAPPQWIKKRYSESEMKRAEDSPHYKIVFNGPGPSSIMIGYLPQSAIRPLTGMKPDIPTLDHYFTHFDGEKFVLQPWLEQIYPEG</sequence>
<evidence type="ECO:0000313" key="3">
    <source>
        <dbReference type="Ensembl" id="ENSDCDP00010027980.1"/>
    </source>
</evidence>